<keyword evidence="1 4" id="KW-0349">Heme</keyword>
<dbReference type="Proteomes" id="UP000234845">
    <property type="component" value="Unassembled WGS sequence"/>
</dbReference>
<keyword evidence="3 4" id="KW-0408">Iron</keyword>
<proteinExistence type="predicted"/>
<organism evidence="6 7">
    <name type="scientific">Kineobactrum sediminis</name>
    <dbReference type="NCBI Taxonomy" id="1905677"/>
    <lineage>
        <taxon>Bacteria</taxon>
        <taxon>Pseudomonadati</taxon>
        <taxon>Pseudomonadota</taxon>
        <taxon>Gammaproteobacteria</taxon>
        <taxon>Cellvibrionales</taxon>
        <taxon>Halieaceae</taxon>
        <taxon>Kineobactrum</taxon>
    </lineage>
</organism>
<dbReference type="Gene3D" id="1.10.760.10">
    <property type="entry name" value="Cytochrome c-like domain"/>
    <property type="match status" value="1"/>
</dbReference>
<evidence type="ECO:0000256" key="4">
    <source>
        <dbReference type="PROSITE-ProRule" id="PRU00433"/>
    </source>
</evidence>
<dbReference type="RefSeq" id="WP_101519956.1">
    <property type="nucleotide sequence ID" value="NZ_PKLZ01000001.1"/>
</dbReference>
<comment type="caution">
    <text evidence="6">The sequence shown here is derived from an EMBL/GenBank/DDBJ whole genome shotgun (WGS) entry which is preliminary data.</text>
</comment>
<accession>A0A2N5Y7F5</accession>
<dbReference type="AlphaFoldDB" id="A0A2N5Y7F5"/>
<gene>
    <name evidence="6" type="ORF">CWI75_02985</name>
</gene>
<evidence type="ECO:0000256" key="2">
    <source>
        <dbReference type="ARBA" id="ARBA00022723"/>
    </source>
</evidence>
<evidence type="ECO:0000313" key="6">
    <source>
        <dbReference type="EMBL" id="PLW84320.1"/>
    </source>
</evidence>
<keyword evidence="7" id="KW-1185">Reference proteome</keyword>
<dbReference type="GO" id="GO:0046872">
    <property type="term" value="F:metal ion binding"/>
    <property type="evidence" value="ECO:0007669"/>
    <property type="project" value="UniProtKB-KW"/>
</dbReference>
<dbReference type="OrthoDB" id="9811281at2"/>
<evidence type="ECO:0000256" key="1">
    <source>
        <dbReference type="ARBA" id="ARBA00022617"/>
    </source>
</evidence>
<evidence type="ECO:0000256" key="3">
    <source>
        <dbReference type="ARBA" id="ARBA00023004"/>
    </source>
</evidence>
<evidence type="ECO:0000313" key="7">
    <source>
        <dbReference type="Proteomes" id="UP000234845"/>
    </source>
</evidence>
<keyword evidence="2 4" id="KW-0479">Metal-binding</keyword>
<evidence type="ECO:0000259" key="5">
    <source>
        <dbReference type="PROSITE" id="PS51007"/>
    </source>
</evidence>
<dbReference type="PROSITE" id="PS51007">
    <property type="entry name" value="CYTC"/>
    <property type="match status" value="1"/>
</dbReference>
<dbReference type="InterPro" id="IPR009056">
    <property type="entry name" value="Cyt_c-like_dom"/>
</dbReference>
<feature type="domain" description="Cytochrome c" evidence="5">
    <location>
        <begin position="29"/>
        <end position="121"/>
    </location>
</feature>
<sequence length="374" mass="41504">MKHWVWLTGEVVTGLLLGAALSVPTALASSSPNGEAIYQKACAACHGPRGRGNPRHAVGFETPLPDFSDCDFASREPNADWVAVAHEGGPVRAFSPMMPAFGEALSVAELRAAMSHIRTFCADKSWPRGEFNLPRAQVTTKAFPEDEVVWETRIPDGETDAVFNDLIYEQRFGARNQFEIVVPIGWRENTHPMADDQWRSGLGDIKLGLKRVLYDNMERGAIISGIAEVSLPTGDDADGFGADTAIFEGSLAYGQILPANSFFQGQIGVDVPREGDKANEEAYLRLAAGRSFFFDRWGRPWTPMLELVASRENAPSADTEWDAVPQLQIMLSKRQHVRLNIGWRMALTNDDIRDDQFLVYLLWDWFDGSLAEGW</sequence>
<dbReference type="SUPFAM" id="SSF46626">
    <property type="entry name" value="Cytochrome c"/>
    <property type="match status" value="1"/>
</dbReference>
<dbReference type="Pfam" id="PF13442">
    <property type="entry name" value="Cytochrome_CBB3"/>
    <property type="match status" value="1"/>
</dbReference>
<dbReference type="EMBL" id="PKLZ01000001">
    <property type="protein sequence ID" value="PLW84320.1"/>
    <property type="molecule type" value="Genomic_DNA"/>
</dbReference>
<dbReference type="GO" id="GO:0020037">
    <property type="term" value="F:heme binding"/>
    <property type="evidence" value="ECO:0007669"/>
    <property type="project" value="InterPro"/>
</dbReference>
<name>A0A2N5Y7F5_9GAMM</name>
<dbReference type="InterPro" id="IPR036909">
    <property type="entry name" value="Cyt_c-like_dom_sf"/>
</dbReference>
<reference evidence="7" key="1">
    <citation type="submission" date="2017-11" db="EMBL/GenBank/DDBJ databases">
        <title>The draft genome sequence of Chromatocurvus sp. F02.</title>
        <authorList>
            <person name="Du Z.-J."/>
            <person name="Chang Y.-Q."/>
        </authorList>
    </citation>
    <scope>NUCLEOTIDE SEQUENCE [LARGE SCALE GENOMIC DNA]</scope>
    <source>
        <strain evidence="7">F02</strain>
    </source>
</reference>
<protein>
    <submittedName>
        <fullName evidence="6">Cytochrome c, class I</fullName>
    </submittedName>
</protein>
<dbReference type="GO" id="GO:0009055">
    <property type="term" value="F:electron transfer activity"/>
    <property type="evidence" value="ECO:0007669"/>
    <property type="project" value="InterPro"/>
</dbReference>